<protein>
    <submittedName>
        <fullName evidence="1">Uncharacterized protein</fullName>
    </submittedName>
</protein>
<reference evidence="2" key="1">
    <citation type="journal article" date="2024" name="Proc. Natl. Acad. Sci. U.S.A.">
        <title>Extraordinary preservation of gene collinearity over three hundred million years revealed in homosporous lycophytes.</title>
        <authorList>
            <person name="Li C."/>
            <person name="Wickell D."/>
            <person name="Kuo L.Y."/>
            <person name="Chen X."/>
            <person name="Nie B."/>
            <person name="Liao X."/>
            <person name="Peng D."/>
            <person name="Ji J."/>
            <person name="Jenkins J."/>
            <person name="Williams M."/>
            <person name="Shu S."/>
            <person name="Plott C."/>
            <person name="Barry K."/>
            <person name="Rajasekar S."/>
            <person name="Grimwood J."/>
            <person name="Han X."/>
            <person name="Sun S."/>
            <person name="Hou Z."/>
            <person name="He W."/>
            <person name="Dai G."/>
            <person name="Sun C."/>
            <person name="Schmutz J."/>
            <person name="Leebens-Mack J.H."/>
            <person name="Li F.W."/>
            <person name="Wang L."/>
        </authorList>
    </citation>
    <scope>NUCLEOTIDE SEQUENCE [LARGE SCALE GENOMIC DNA]</scope>
    <source>
        <strain evidence="2">cv. PW_Plant_1</strain>
    </source>
</reference>
<comment type="caution">
    <text evidence="1">The sequence shown here is derived from an EMBL/GenBank/DDBJ whole genome shotgun (WGS) entry which is preliminary data.</text>
</comment>
<proteinExistence type="predicted"/>
<gene>
    <name evidence="1" type="ORF">O6H91_06G115200</name>
</gene>
<keyword evidence="2" id="KW-1185">Reference proteome</keyword>
<organism evidence="1 2">
    <name type="scientific">Diphasiastrum complanatum</name>
    <name type="common">Issler's clubmoss</name>
    <name type="synonym">Lycopodium complanatum</name>
    <dbReference type="NCBI Taxonomy" id="34168"/>
    <lineage>
        <taxon>Eukaryota</taxon>
        <taxon>Viridiplantae</taxon>
        <taxon>Streptophyta</taxon>
        <taxon>Embryophyta</taxon>
        <taxon>Tracheophyta</taxon>
        <taxon>Lycopodiopsida</taxon>
        <taxon>Lycopodiales</taxon>
        <taxon>Lycopodiaceae</taxon>
        <taxon>Lycopodioideae</taxon>
        <taxon>Diphasiastrum</taxon>
    </lineage>
</organism>
<sequence>MDHRLLLMGDAAATATEPPSLSGFLKIEHIAGKSVATRVFAKYPLKFLIPLKAASSTSDVIWIYAITYGGGYVSGDSISCQVDVGLGCTTVLTTQASTKVYKSVEGKFSEQLLKVKIGSEALFALLPDPVTCFSSAKYKQLQTFSLDKQANLVLVDWLTSGRRDCGEVWAFESYRSTNQILLDGETPILLDTMQLDQGAVQDVNTRLKGCHVIAMLVIYGPQLSDVSKQVQRKVKLLAGDTLKIGIRRRRDGTRGPSNLESPCKFFASCSTFGPSDCGILVRLAATKTEQVYEFLREALTALVPLVGTLPYIGK</sequence>
<evidence type="ECO:0000313" key="1">
    <source>
        <dbReference type="EMBL" id="KAJ7553839.1"/>
    </source>
</evidence>
<evidence type="ECO:0000313" key="2">
    <source>
        <dbReference type="Proteomes" id="UP001162992"/>
    </source>
</evidence>
<accession>A0ACC2DI26</accession>
<dbReference type="EMBL" id="CM055097">
    <property type="protein sequence ID" value="KAJ7553839.1"/>
    <property type="molecule type" value="Genomic_DNA"/>
</dbReference>
<name>A0ACC2DI26_DIPCM</name>
<dbReference type="Proteomes" id="UP001162992">
    <property type="component" value="Chromosome 6"/>
</dbReference>